<proteinExistence type="predicted"/>
<gene>
    <name evidence="1" type="ORF">Mth01_32460</name>
</gene>
<keyword evidence="2" id="KW-1185">Reference proteome</keyword>
<reference evidence="1" key="1">
    <citation type="submission" date="2021-01" db="EMBL/GenBank/DDBJ databases">
        <title>Whole genome shotgun sequence of Sphaerimonospora thailandensis NBRC 107569.</title>
        <authorList>
            <person name="Komaki H."/>
            <person name="Tamura T."/>
        </authorList>
    </citation>
    <scope>NUCLEOTIDE SEQUENCE</scope>
    <source>
        <strain evidence="1">NBRC 107569</strain>
    </source>
</reference>
<comment type="caution">
    <text evidence="1">The sequence shown here is derived from an EMBL/GenBank/DDBJ whole genome shotgun (WGS) entry which is preliminary data.</text>
</comment>
<accession>A0A8J3REK0</accession>
<name>A0A8J3REK0_9ACTN</name>
<organism evidence="1 2">
    <name type="scientific">Sphaerimonospora thailandensis</name>
    <dbReference type="NCBI Taxonomy" id="795644"/>
    <lineage>
        <taxon>Bacteria</taxon>
        <taxon>Bacillati</taxon>
        <taxon>Actinomycetota</taxon>
        <taxon>Actinomycetes</taxon>
        <taxon>Streptosporangiales</taxon>
        <taxon>Streptosporangiaceae</taxon>
        <taxon>Sphaerimonospora</taxon>
    </lineage>
</organism>
<protein>
    <submittedName>
        <fullName evidence="1">Uncharacterized protein</fullName>
    </submittedName>
</protein>
<sequence length="97" mass="10384">MTEVSRNNGHSRHDLWEIALTGSFSRDNLDLAASAQELADRAPAGSLHHAAARSVAITCATTRDADQARTTLDGLTPEDVRKAALELFDRLSAAPES</sequence>
<dbReference type="EMBL" id="BOOG01000029">
    <property type="protein sequence ID" value="GIH70993.1"/>
    <property type="molecule type" value="Genomic_DNA"/>
</dbReference>
<dbReference type="AlphaFoldDB" id="A0A8J3REK0"/>
<dbReference type="Proteomes" id="UP000610966">
    <property type="component" value="Unassembled WGS sequence"/>
</dbReference>
<evidence type="ECO:0000313" key="1">
    <source>
        <dbReference type="EMBL" id="GIH70993.1"/>
    </source>
</evidence>
<evidence type="ECO:0000313" key="2">
    <source>
        <dbReference type="Proteomes" id="UP000610966"/>
    </source>
</evidence>